<dbReference type="Pfam" id="PF01876">
    <property type="entry name" value="RNase_P_p30"/>
    <property type="match status" value="1"/>
</dbReference>
<dbReference type="InterPro" id="IPR016195">
    <property type="entry name" value="Pol/histidinol_Pase-like"/>
</dbReference>
<accession>A0A8T0IH20</accession>
<dbReference type="PANTHER" id="PTHR13031:SF0">
    <property type="entry name" value="RIBONUCLEASE P PROTEIN SUBUNIT P30"/>
    <property type="match status" value="1"/>
</dbReference>
<dbReference type="Gene3D" id="3.20.20.140">
    <property type="entry name" value="Metal-dependent hydrolases"/>
    <property type="match status" value="1"/>
</dbReference>
<evidence type="ECO:0000256" key="4">
    <source>
        <dbReference type="SAM" id="MobiDB-lite"/>
    </source>
</evidence>
<dbReference type="AlphaFoldDB" id="A0A8T0IH20"/>
<feature type="region of interest" description="Disordered" evidence="4">
    <location>
        <begin position="356"/>
        <end position="385"/>
    </location>
</feature>
<dbReference type="SUPFAM" id="SSF89550">
    <property type="entry name" value="PHP domain-like"/>
    <property type="match status" value="1"/>
</dbReference>
<comment type="similarity">
    <text evidence="2">Belongs to the eukaryotic/archaeal RNase P protein component 3 family.</text>
</comment>
<dbReference type="GO" id="GO:0005655">
    <property type="term" value="C:nucleolar ribonuclease P complex"/>
    <property type="evidence" value="ECO:0007669"/>
    <property type="project" value="TreeGrafter"/>
</dbReference>
<dbReference type="GO" id="GO:0003723">
    <property type="term" value="F:RNA binding"/>
    <property type="evidence" value="ECO:0007669"/>
    <property type="project" value="TreeGrafter"/>
</dbReference>
<evidence type="ECO:0000256" key="1">
    <source>
        <dbReference type="ARBA" id="ARBA00004123"/>
    </source>
</evidence>
<sequence>MFHDLSLGLGDGDASTRRELVATALQLGYTSVAADRVHTGAMADSDRSTSKPLEVSSVLSAASGIAESVRFHQKLLGVPAEQPFRQYSRITVVVDDPVQASALNSGNQVLRSYDIVAVRPTNQRAFEQACKNSEVDLISLDMFRRVPFRMKAPIVKSALQRGLFFEISYGRALFDARARKELFANAQVLQTATRGHGIVISSGASQGVELRGPNDVANMATLFGLSVQDAKTAITKNCESVILHGVARKKAFKAAIVIERVPAVSEEFLFAVPNVWDPLAVGTAKGSSVKLGPLLGAADKRDTDSKNASLSRIEEDDVKKKSSLILKSDVAKSDDLSSRAKEETFIPMVNLTSEWTEVGKRGKKSKEKRPKAPQLNTDSKKRKIN</sequence>
<keyword evidence="3" id="KW-0819">tRNA processing</keyword>
<feature type="compositionally biased region" description="Basic residues" evidence="4">
    <location>
        <begin position="361"/>
        <end position="371"/>
    </location>
</feature>
<reference evidence="5" key="1">
    <citation type="submission" date="2020-06" db="EMBL/GenBank/DDBJ databases">
        <title>WGS assembly of Ceratodon purpureus strain R40.</title>
        <authorList>
            <person name="Carey S.B."/>
            <person name="Jenkins J."/>
            <person name="Shu S."/>
            <person name="Lovell J.T."/>
            <person name="Sreedasyam A."/>
            <person name="Maumus F."/>
            <person name="Tiley G.P."/>
            <person name="Fernandez-Pozo N."/>
            <person name="Barry K."/>
            <person name="Chen C."/>
            <person name="Wang M."/>
            <person name="Lipzen A."/>
            <person name="Daum C."/>
            <person name="Saski C.A."/>
            <person name="Payton A.C."/>
            <person name="Mcbreen J.C."/>
            <person name="Conrad R.E."/>
            <person name="Kollar L.M."/>
            <person name="Olsson S."/>
            <person name="Huttunen S."/>
            <person name="Landis J.B."/>
            <person name="Wickett N.J."/>
            <person name="Johnson M.G."/>
            <person name="Rensing S.A."/>
            <person name="Grimwood J."/>
            <person name="Schmutz J."/>
            <person name="Mcdaniel S.F."/>
        </authorList>
    </citation>
    <scope>NUCLEOTIDE SEQUENCE</scope>
    <source>
        <strain evidence="5">R40</strain>
    </source>
</reference>
<dbReference type="PANTHER" id="PTHR13031">
    <property type="entry name" value="RIBONUCLEASE P SUBUNIT P30"/>
    <property type="match status" value="1"/>
</dbReference>
<organism evidence="5 6">
    <name type="scientific">Ceratodon purpureus</name>
    <name type="common">Fire moss</name>
    <name type="synonym">Dicranum purpureum</name>
    <dbReference type="NCBI Taxonomy" id="3225"/>
    <lineage>
        <taxon>Eukaryota</taxon>
        <taxon>Viridiplantae</taxon>
        <taxon>Streptophyta</taxon>
        <taxon>Embryophyta</taxon>
        <taxon>Bryophyta</taxon>
        <taxon>Bryophytina</taxon>
        <taxon>Bryopsida</taxon>
        <taxon>Dicranidae</taxon>
        <taxon>Pseudoditrichales</taxon>
        <taxon>Ditrichaceae</taxon>
        <taxon>Ceratodon</taxon>
    </lineage>
</organism>
<comment type="subcellular location">
    <subcellularLocation>
        <location evidence="1">Nucleus</location>
    </subcellularLocation>
</comment>
<name>A0A8T0IH20_CERPU</name>
<dbReference type="GO" id="GO:0008033">
    <property type="term" value="P:tRNA processing"/>
    <property type="evidence" value="ECO:0007669"/>
    <property type="project" value="UniProtKB-KW"/>
</dbReference>
<comment type="caution">
    <text evidence="5">The sequence shown here is derived from an EMBL/GenBank/DDBJ whole genome shotgun (WGS) entry which is preliminary data.</text>
</comment>
<gene>
    <name evidence="5" type="ORF">KC19_3G006200</name>
</gene>
<dbReference type="Proteomes" id="UP000822688">
    <property type="component" value="Chromosome 3"/>
</dbReference>
<keyword evidence="6" id="KW-1185">Reference proteome</keyword>
<protein>
    <submittedName>
        <fullName evidence="5">Uncharacterized protein</fullName>
    </submittedName>
</protein>
<proteinExistence type="inferred from homology"/>
<evidence type="ECO:0000256" key="2">
    <source>
        <dbReference type="ARBA" id="ARBA00007331"/>
    </source>
</evidence>
<dbReference type="EMBL" id="CM026423">
    <property type="protein sequence ID" value="KAG0581753.1"/>
    <property type="molecule type" value="Genomic_DNA"/>
</dbReference>
<evidence type="ECO:0000313" key="5">
    <source>
        <dbReference type="EMBL" id="KAG0581753.1"/>
    </source>
</evidence>
<evidence type="ECO:0000256" key="3">
    <source>
        <dbReference type="ARBA" id="ARBA00022694"/>
    </source>
</evidence>
<evidence type="ECO:0000313" key="6">
    <source>
        <dbReference type="Proteomes" id="UP000822688"/>
    </source>
</evidence>
<dbReference type="InterPro" id="IPR002738">
    <property type="entry name" value="RNase_P_p30"/>
</dbReference>